<reference evidence="5 6" key="1">
    <citation type="submission" date="2020-08" db="EMBL/GenBank/DDBJ databases">
        <title>Genomic Encyclopedia of Type Strains, Phase IV (KMG-IV): sequencing the most valuable type-strain genomes for metagenomic binning, comparative biology and taxonomic classification.</title>
        <authorList>
            <person name="Goeker M."/>
        </authorList>
    </citation>
    <scope>NUCLEOTIDE SEQUENCE [LARGE SCALE GENOMIC DNA]</scope>
    <source>
        <strain evidence="5 6">DSM 27057</strain>
    </source>
</reference>
<dbReference type="InterPro" id="IPR012334">
    <property type="entry name" value="Pectin_lyas_fold"/>
</dbReference>
<comment type="similarity">
    <text evidence="1 4">Belongs to the glycosyl hydrolase 28 family.</text>
</comment>
<dbReference type="RefSeq" id="WP_343059197.1">
    <property type="nucleotide sequence ID" value="NZ_JACIDX010000024.1"/>
</dbReference>
<dbReference type="Pfam" id="PF00295">
    <property type="entry name" value="Glyco_hydro_28"/>
    <property type="match status" value="1"/>
</dbReference>
<gene>
    <name evidence="5" type="ORF">GGR38_004422</name>
</gene>
<keyword evidence="6" id="KW-1185">Reference proteome</keyword>
<dbReference type="Gene3D" id="2.160.20.10">
    <property type="entry name" value="Single-stranded right-handed beta-helix, Pectin lyase-like"/>
    <property type="match status" value="1"/>
</dbReference>
<comment type="caution">
    <text evidence="5">The sequence shown here is derived from an EMBL/GenBank/DDBJ whole genome shotgun (WGS) entry which is preliminary data.</text>
</comment>
<dbReference type="PANTHER" id="PTHR31339:SF9">
    <property type="entry name" value="PLASMIN AND FIBRONECTIN-BINDING PROTEIN A"/>
    <property type="match status" value="1"/>
</dbReference>
<evidence type="ECO:0000256" key="4">
    <source>
        <dbReference type="RuleBase" id="RU361169"/>
    </source>
</evidence>
<dbReference type="PANTHER" id="PTHR31339">
    <property type="entry name" value="PECTIN LYASE-RELATED"/>
    <property type="match status" value="1"/>
</dbReference>
<accession>A0A7W6G8H8</accession>
<dbReference type="InterPro" id="IPR011050">
    <property type="entry name" value="Pectin_lyase_fold/virulence"/>
</dbReference>
<dbReference type="InterPro" id="IPR000743">
    <property type="entry name" value="Glyco_hydro_28"/>
</dbReference>
<dbReference type="InterPro" id="IPR051801">
    <property type="entry name" value="GH28_Enzymes"/>
</dbReference>
<dbReference type="SUPFAM" id="SSF51126">
    <property type="entry name" value="Pectin lyase-like"/>
    <property type="match status" value="1"/>
</dbReference>
<sequence>MTHPNRREAIAGLALAPLLTGAAAPALRMEQVSIKAPFPMEPIAVPDFTSAPRFPITRFGARPENRRRNIRAIAHAIAAASKARGGRVVVPAGTWDVGGIRLLSHVDLHLEEGAVLLFSPDPADYLPPVPSSWEGVECMNYAPLIYAYDCENIAISGRGKVRARMDVWQQWAARPKAHLDALIALYQMARAGVPTEQRDMTKGEAHLRPQFIQFNRCRHALIEDISIENSPFWTVHLYLSRDVVLRRANIRARGHNNDGCDPEMSQNVLIEDCRFDQGDDAVSVKSGREDDAWRLATPARNIVVRRCHVRNGHQLMAIGSELSGGVENVWVDQCRVFQEARGETNSDFNNLLYIKTNERRGGFVRSIHMTNIAAGAIKGGVLSIETDVLYQWRTLLPTYQRRLTPIEGVHVSGVKVAGAGFRVNIKAEREAPVRDVTLSDIAIDGAAGTTLDNVTGFSDR</sequence>
<evidence type="ECO:0000313" key="6">
    <source>
        <dbReference type="Proteomes" id="UP000548867"/>
    </source>
</evidence>
<dbReference type="EMBL" id="JACIDX010000024">
    <property type="protein sequence ID" value="MBB3957448.1"/>
    <property type="molecule type" value="Genomic_DNA"/>
</dbReference>
<keyword evidence="2 4" id="KW-0378">Hydrolase</keyword>
<proteinExistence type="inferred from homology"/>
<dbReference type="GO" id="GO:0004650">
    <property type="term" value="F:polygalacturonase activity"/>
    <property type="evidence" value="ECO:0007669"/>
    <property type="project" value="InterPro"/>
</dbReference>
<evidence type="ECO:0000256" key="1">
    <source>
        <dbReference type="ARBA" id="ARBA00008834"/>
    </source>
</evidence>
<name>A0A7W6G8H8_9SPHN</name>
<dbReference type="Proteomes" id="UP000548867">
    <property type="component" value="Unassembled WGS sequence"/>
</dbReference>
<evidence type="ECO:0000313" key="5">
    <source>
        <dbReference type="EMBL" id="MBB3957448.1"/>
    </source>
</evidence>
<dbReference type="AlphaFoldDB" id="A0A7W6G8H8"/>
<evidence type="ECO:0000256" key="3">
    <source>
        <dbReference type="ARBA" id="ARBA00023295"/>
    </source>
</evidence>
<keyword evidence="3 4" id="KW-0326">Glycosidase</keyword>
<protein>
    <submittedName>
        <fullName evidence="5">Polygalacturonase</fullName>
    </submittedName>
</protein>
<dbReference type="GO" id="GO:0005975">
    <property type="term" value="P:carbohydrate metabolic process"/>
    <property type="evidence" value="ECO:0007669"/>
    <property type="project" value="InterPro"/>
</dbReference>
<organism evidence="5 6">
    <name type="scientific">Novosphingobium sediminicola</name>
    <dbReference type="NCBI Taxonomy" id="563162"/>
    <lineage>
        <taxon>Bacteria</taxon>
        <taxon>Pseudomonadati</taxon>
        <taxon>Pseudomonadota</taxon>
        <taxon>Alphaproteobacteria</taxon>
        <taxon>Sphingomonadales</taxon>
        <taxon>Sphingomonadaceae</taxon>
        <taxon>Novosphingobium</taxon>
    </lineage>
</organism>
<evidence type="ECO:0000256" key="2">
    <source>
        <dbReference type="ARBA" id="ARBA00022801"/>
    </source>
</evidence>